<dbReference type="EMBL" id="KV878902">
    <property type="protein sequence ID" value="OJJ82457.1"/>
    <property type="molecule type" value="Genomic_DNA"/>
</dbReference>
<evidence type="ECO:0000256" key="1">
    <source>
        <dbReference type="SAM" id="Phobius"/>
    </source>
</evidence>
<keyword evidence="1" id="KW-1133">Transmembrane helix</keyword>
<keyword evidence="3" id="KW-1185">Reference proteome</keyword>
<dbReference type="AlphaFoldDB" id="A0A1L9VEV0"/>
<gene>
    <name evidence="2" type="ORF">ASPGLDRAFT_545180</name>
</gene>
<dbReference type="VEuPathDB" id="FungiDB:ASPGLDRAFT_545180"/>
<dbReference type="RefSeq" id="XP_022399155.1">
    <property type="nucleotide sequence ID" value="XM_022548085.1"/>
</dbReference>
<feature type="transmembrane region" description="Helical" evidence="1">
    <location>
        <begin position="33"/>
        <end position="53"/>
    </location>
</feature>
<feature type="transmembrane region" description="Helical" evidence="1">
    <location>
        <begin position="94"/>
        <end position="112"/>
    </location>
</feature>
<keyword evidence="1" id="KW-0472">Membrane</keyword>
<evidence type="ECO:0000313" key="2">
    <source>
        <dbReference type="EMBL" id="OJJ82457.1"/>
    </source>
</evidence>
<protein>
    <submittedName>
        <fullName evidence="2">Uncharacterized protein</fullName>
    </submittedName>
</protein>
<feature type="transmembrane region" description="Helical" evidence="1">
    <location>
        <begin position="6"/>
        <end position="26"/>
    </location>
</feature>
<reference evidence="3" key="1">
    <citation type="journal article" date="2017" name="Genome Biol.">
        <title>Comparative genomics reveals high biological diversity and specific adaptations in the industrially and medically important fungal genus Aspergillus.</title>
        <authorList>
            <person name="de Vries R.P."/>
            <person name="Riley R."/>
            <person name="Wiebenga A."/>
            <person name="Aguilar-Osorio G."/>
            <person name="Amillis S."/>
            <person name="Uchima C.A."/>
            <person name="Anderluh G."/>
            <person name="Asadollahi M."/>
            <person name="Askin M."/>
            <person name="Barry K."/>
            <person name="Battaglia E."/>
            <person name="Bayram O."/>
            <person name="Benocci T."/>
            <person name="Braus-Stromeyer S.A."/>
            <person name="Caldana C."/>
            <person name="Canovas D."/>
            <person name="Cerqueira G.C."/>
            <person name="Chen F."/>
            <person name="Chen W."/>
            <person name="Choi C."/>
            <person name="Clum A."/>
            <person name="Dos Santos R.A."/>
            <person name="Damasio A.R."/>
            <person name="Diallinas G."/>
            <person name="Emri T."/>
            <person name="Fekete E."/>
            <person name="Flipphi M."/>
            <person name="Freyberg S."/>
            <person name="Gallo A."/>
            <person name="Gournas C."/>
            <person name="Habgood R."/>
            <person name="Hainaut M."/>
            <person name="Harispe M.L."/>
            <person name="Henrissat B."/>
            <person name="Hilden K.S."/>
            <person name="Hope R."/>
            <person name="Hossain A."/>
            <person name="Karabika E."/>
            <person name="Karaffa L."/>
            <person name="Karanyi Z."/>
            <person name="Krasevec N."/>
            <person name="Kuo A."/>
            <person name="Kusch H."/>
            <person name="LaButti K."/>
            <person name="Lagendijk E.L."/>
            <person name="Lapidus A."/>
            <person name="Levasseur A."/>
            <person name="Lindquist E."/>
            <person name="Lipzen A."/>
            <person name="Logrieco A.F."/>
            <person name="MacCabe A."/>
            <person name="Maekelae M.R."/>
            <person name="Malavazi I."/>
            <person name="Melin P."/>
            <person name="Meyer V."/>
            <person name="Mielnichuk N."/>
            <person name="Miskei M."/>
            <person name="Molnar A.P."/>
            <person name="Mule G."/>
            <person name="Ngan C.Y."/>
            <person name="Orejas M."/>
            <person name="Orosz E."/>
            <person name="Ouedraogo J.P."/>
            <person name="Overkamp K.M."/>
            <person name="Park H.-S."/>
            <person name="Perrone G."/>
            <person name="Piumi F."/>
            <person name="Punt P.J."/>
            <person name="Ram A.F."/>
            <person name="Ramon A."/>
            <person name="Rauscher S."/>
            <person name="Record E."/>
            <person name="Riano-Pachon D.M."/>
            <person name="Robert V."/>
            <person name="Roehrig J."/>
            <person name="Ruller R."/>
            <person name="Salamov A."/>
            <person name="Salih N.S."/>
            <person name="Samson R.A."/>
            <person name="Sandor E."/>
            <person name="Sanguinetti M."/>
            <person name="Schuetze T."/>
            <person name="Sepcic K."/>
            <person name="Shelest E."/>
            <person name="Sherlock G."/>
            <person name="Sophianopoulou V."/>
            <person name="Squina F.M."/>
            <person name="Sun H."/>
            <person name="Susca A."/>
            <person name="Todd R.B."/>
            <person name="Tsang A."/>
            <person name="Unkles S.E."/>
            <person name="van de Wiele N."/>
            <person name="van Rossen-Uffink D."/>
            <person name="Oliveira J.V."/>
            <person name="Vesth T.C."/>
            <person name="Visser J."/>
            <person name="Yu J.-H."/>
            <person name="Zhou M."/>
            <person name="Andersen M.R."/>
            <person name="Archer D.B."/>
            <person name="Baker S.E."/>
            <person name="Benoit I."/>
            <person name="Brakhage A.A."/>
            <person name="Braus G.H."/>
            <person name="Fischer R."/>
            <person name="Frisvad J.C."/>
            <person name="Goldman G.H."/>
            <person name="Houbraken J."/>
            <person name="Oakley B."/>
            <person name="Pocsi I."/>
            <person name="Scazzocchio C."/>
            <person name="Seiboth B."/>
            <person name="vanKuyk P.A."/>
            <person name="Wortman J."/>
            <person name="Dyer P.S."/>
            <person name="Grigoriev I.V."/>
        </authorList>
    </citation>
    <scope>NUCLEOTIDE SEQUENCE [LARGE SCALE GENOMIC DNA]</scope>
    <source>
        <strain evidence="3">CBS 516.65</strain>
    </source>
</reference>
<proteinExistence type="predicted"/>
<dbReference type="Proteomes" id="UP000184300">
    <property type="component" value="Unassembled WGS sequence"/>
</dbReference>
<evidence type="ECO:0000313" key="3">
    <source>
        <dbReference type="Proteomes" id="UP000184300"/>
    </source>
</evidence>
<organism evidence="2 3">
    <name type="scientific">Aspergillus glaucus CBS 516.65</name>
    <dbReference type="NCBI Taxonomy" id="1160497"/>
    <lineage>
        <taxon>Eukaryota</taxon>
        <taxon>Fungi</taxon>
        <taxon>Dikarya</taxon>
        <taxon>Ascomycota</taxon>
        <taxon>Pezizomycotina</taxon>
        <taxon>Eurotiomycetes</taxon>
        <taxon>Eurotiomycetidae</taxon>
        <taxon>Eurotiales</taxon>
        <taxon>Aspergillaceae</taxon>
        <taxon>Aspergillus</taxon>
        <taxon>Aspergillus subgen. Aspergillus</taxon>
    </lineage>
</organism>
<sequence>MCRYMASPFFMFYLLVHLLIVIVHFWSTRRKHSFIPILYPCLNPCVFCDIFIMKAPYPIFASLFTHRLSFISSHLCHQTGACAGLDVPCPDKNLYIYILSFLIIYMVWLRLVHAFL</sequence>
<dbReference type="GeneID" id="34464346"/>
<accession>A0A1L9VEV0</accession>
<name>A0A1L9VEV0_ASPGL</name>
<keyword evidence="1" id="KW-0812">Transmembrane</keyword>